<evidence type="ECO:0000313" key="1">
    <source>
        <dbReference type="EMBL" id="MPM68145.1"/>
    </source>
</evidence>
<comment type="caution">
    <text evidence="1">The sequence shown here is derived from an EMBL/GenBank/DDBJ whole genome shotgun (WGS) entry which is preliminary data.</text>
</comment>
<protein>
    <submittedName>
        <fullName evidence="1">Uncharacterized protein</fullName>
    </submittedName>
</protein>
<dbReference type="AlphaFoldDB" id="A0A645BS40"/>
<gene>
    <name evidence="1" type="ORF">SDC9_115076</name>
</gene>
<dbReference type="EMBL" id="VSSQ01022087">
    <property type="protein sequence ID" value="MPM68145.1"/>
    <property type="molecule type" value="Genomic_DNA"/>
</dbReference>
<reference evidence="1" key="1">
    <citation type="submission" date="2019-08" db="EMBL/GenBank/DDBJ databases">
        <authorList>
            <person name="Kucharzyk K."/>
            <person name="Murdoch R.W."/>
            <person name="Higgins S."/>
            <person name="Loffler F."/>
        </authorList>
    </citation>
    <scope>NUCLEOTIDE SEQUENCE</scope>
</reference>
<organism evidence="1">
    <name type="scientific">bioreactor metagenome</name>
    <dbReference type="NCBI Taxonomy" id="1076179"/>
    <lineage>
        <taxon>unclassified sequences</taxon>
        <taxon>metagenomes</taxon>
        <taxon>ecological metagenomes</taxon>
    </lineage>
</organism>
<sequence>MPTRIALGPQDSLRAASGESTPVLSRYERYVQAQLDASVLRGDSFIVRWRKADSGETMELTAQGLPPQTQGQAQGVPLWMHSSIDWPPGDYMVEVLAPDASLELLARGEFRIAAESEGVTPFAYAVLNAR</sequence>
<name>A0A645BS40_9ZZZZ</name>
<proteinExistence type="predicted"/>
<accession>A0A645BS40</accession>